<sequence>MYHHHGVSILEILIGDLQEKTNNPNYDSSYLKRLEDFLENKIKKEYGNIPVVAASLLVKHNKKGSNEISKENRWYASNKEFASHFEKMLILKTKSKVYPLISIEYRNGYRILIVGEPDGLSFEGDMYNKAKIHEVKSFNLTDFIDHVKESREDILNREIFRLIKINSGQLMLYQYLLKRTQEFDLIRKTDKINLYGIIYFYSENLGYVNWAKKTIEQNFKIIKRGAIKYNVYNLSLKDIRTTNMNNKKIYYFEIDFRVYYNQKIVKYYLKNLDEIIKSSNYVDNRNL</sequence>
<dbReference type="EMBL" id="QEFP01000001">
    <property type="protein sequence ID" value="PVU68995.1"/>
    <property type="molecule type" value="Genomic_DNA"/>
</dbReference>
<accession>A0A2T9WMF5</accession>
<dbReference type="RefSeq" id="WP_228615215.1">
    <property type="nucleotide sequence ID" value="NZ_QEFP02000004.1"/>
</dbReference>
<comment type="caution">
    <text evidence="2">The sequence shown here is derived from an EMBL/GenBank/DDBJ whole genome shotgun (WGS) entry which is preliminary data.</text>
</comment>
<organism evidence="2">
    <name type="scientific">Nanobsidianus stetteri</name>
    <dbReference type="NCBI Taxonomy" id="1294122"/>
    <lineage>
        <taxon>Archaea</taxon>
        <taxon>Nanobdellota</taxon>
        <taxon>Candidatus Nanoarchaeia</taxon>
        <taxon>Nanoarchaeales</taxon>
        <taxon>Nanopusillaceae</taxon>
        <taxon>Candidatus Nanobsidianus</taxon>
    </lineage>
</organism>
<reference evidence="2" key="2">
    <citation type="submission" date="2017-05" db="EMBL/GenBank/DDBJ databases">
        <authorList>
            <person name="Song R."/>
            <person name="Chenine A.L."/>
            <person name="Ruprecht R.M."/>
        </authorList>
    </citation>
    <scope>NUCLEOTIDE SEQUENCE</scope>
    <source>
        <strain evidence="2">SCGC AB-777_F03</strain>
    </source>
</reference>
<reference evidence="1" key="3">
    <citation type="submission" date="2017-05" db="EMBL/GenBank/DDBJ databases">
        <authorList>
            <person name="Munson-Mcgee J.H."/>
        </authorList>
    </citation>
    <scope>NUCLEOTIDE SEQUENCE</scope>
    <source>
        <strain evidence="1">SCGC AB-777_F03</strain>
    </source>
</reference>
<gene>
    <name evidence="1" type="ORF">DDW03_001050</name>
    <name evidence="2" type="ORF">DDW03_00520</name>
</gene>
<reference evidence="2" key="1">
    <citation type="journal article" date="2015" name="Appl. Environ. Microbiol.">
        <title>Nanoarchaeota, Their Sulfolobales Host, and Nanoarchaeota Virus Distribution across Yellowstone National Park Hot Springs.</title>
        <authorList>
            <person name="Munson-McGee J.H."/>
            <person name="Field E.K."/>
            <person name="Bateson M."/>
            <person name="Rooney C."/>
            <person name="Stepanauskas R."/>
            <person name="Young M.J."/>
        </authorList>
    </citation>
    <scope>NUCLEOTIDE SEQUENCE [LARGE SCALE GENOMIC DNA]</scope>
    <source>
        <strain evidence="2">SCGC AB-777_F03</strain>
    </source>
</reference>
<evidence type="ECO:0000313" key="1">
    <source>
        <dbReference type="EMBL" id="MCC5446988.1"/>
    </source>
</evidence>
<dbReference type="Proteomes" id="UP000245509">
    <property type="component" value="Unassembled WGS sequence"/>
</dbReference>
<dbReference type="AlphaFoldDB" id="A0A2T9WMF5"/>
<evidence type="ECO:0000313" key="2">
    <source>
        <dbReference type="EMBL" id="PVU68995.1"/>
    </source>
</evidence>
<reference evidence="1" key="4">
    <citation type="submission" date="2021-11" db="EMBL/GenBank/DDBJ databases">
        <authorList>
            <person name="Munson-Mcgee J."/>
            <person name="Field E."/>
            <person name="Bateson M."/>
            <person name="Rooney C."/>
            <person name="Stepanauskas R."/>
            <person name="Young M."/>
        </authorList>
    </citation>
    <scope>NUCLEOTIDE SEQUENCE</scope>
    <source>
        <strain evidence="1">SCGC AB-777_F03</strain>
    </source>
</reference>
<proteinExistence type="predicted"/>
<protein>
    <submittedName>
        <fullName evidence="2">Uncharacterized protein</fullName>
    </submittedName>
</protein>
<dbReference type="EMBL" id="QEFP02000004">
    <property type="protein sequence ID" value="MCC5446988.1"/>
    <property type="molecule type" value="Genomic_DNA"/>
</dbReference>
<name>A0A2T9WMF5_NANST</name>